<dbReference type="Proteomes" id="UP001432322">
    <property type="component" value="Unassembled WGS sequence"/>
</dbReference>
<proteinExistence type="predicted"/>
<comment type="caution">
    <text evidence="3">The sequence shown here is derived from an EMBL/GenBank/DDBJ whole genome shotgun (WGS) entry which is preliminary data.</text>
</comment>
<name>A0AAV5V736_9BILA</name>
<feature type="signal peptide" evidence="2">
    <location>
        <begin position="1"/>
        <end position="18"/>
    </location>
</feature>
<feature type="compositionally biased region" description="Low complexity" evidence="1">
    <location>
        <begin position="64"/>
        <end position="85"/>
    </location>
</feature>
<reference evidence="3" key="1">
    <citation type="submission" date="2023-10" db="EMBL/GenBank/DDBJ databases">
        <title>Genome assembly of Pristionchus species.</title>
        <authorList>
            <person name="Yoshida K."/>
            <person name="Sommer R.J."/>
        </authorList>
    </citation>
    <scope>NUCLEOTIDE SEQUENCE</scope>
    <source>
        <strain evidence="3">RS5133</strain>
    </source>
</reference>
<organism evidence="3 4">
    <name type="scientific">Pristionchus fissidentatus</name>
    <dbReference type="NCBI Taxonomy" id="1538716"/>
    <lineage>
        <taxon>Eukaryota</taxon>
        <taxon>Metazoa</taxon>
        <taxon>Ecdysozoa</taxon>
        <taxon>Nematoda</taxon>
        <taxon>Chromadorea</taxon>
        <taxon>Rhabditida</taxon>
        <taxon>Rhabditina</taxon>
        <taxon>Diplogasteromorpha</taxon>
        <taxon>Diplogasteroidea</taxon>
        <taxon>Neodiplogasteridae</taxon>
        <taxon>Pristionchus</taxon>
    </lineage>
</organism>
<keyword evidence="2" id="KW-0732">Signal</keyword>
<protein>
    <submittedName>
        <fullName evidence="3">Uncharacterized protein</fullName>
    </submittedName>
</protein>
<gene>
    <name evidence="3" type="ORF">PFISCL1PPCAC_5647</name>
</gene>
<accession>A0AAV5V736</accession>
<evidence type="ECO:0000313" key="4">
    <source>
        <dbReference type="Proteomes" id="UP001432322"/>
    </source>
</evidence>
<dbReference type="AlphaFoldDB" id="A0AAV5V736"/>
<keyword evidence="4" id="KW-1185">Reference proteome</keyword>
<evidence type="ECO:0000313" key="3">
    <source>
        <dbReference type="EMBL" id="GMT14350.1"/>
    </source>
</evidence>
<evidence type="ECO:0000256" key="2">
    <source>
        <dbReference type="SAM" id="SignalP"/>
    </source>
</evidence>
<sequence length="121" mass="12251">MIYRIFFVSLISASIVLSTSDVSSEIGESIDAPPQSITVDETQPAAAFQDDQPPTHVVGGANESAAGADAADAAASTPAAPAVTGHPSVTEYKFSDRNHTDSSTSAATFAAIAAVSLTILL</sequence>
<feature type="chain" id="PRO_5043663667" evidence="2">
    <location>
        <begin position="19"/>
        <end position="121"/>
    </location>
</feature>
<feature type="region of interest" description="Disordered" evidence="1">
    <location>
        <begin position="43"/>
        <end position="87"/>
    </location>
</feature>
<evidence type="ECO:0000256" key="1">
    <source>
        <dbReference type="SAM" id="MobiDB-lite"/>
    </source>
</evidence>
<dbReference type="EMBL" id="BTSY01000002">
    <property type="protein sequence ID" value="GMT14350.1"/>
    <property type="molecule type" value="Genomic_DNA"/>
</dbReference>